<evidence type="ECO:0000313" key="3">
    <source>
        <dbReference type="Proteomes" id="UP000243342"/>
    </source>
</evidence>
<sequence length="151" mass="15464">MRFPAASRDRERGSAAIFTILITLVTLGLAALVVDGGLAIAQRERAMDIAEQSARKVADNIDIDTWRASGRLVIKDGDCGGQAAAIASGFHVGSAAITTCSVSADAVTVGVRITYRPVLLGFFTNSAFTASGTATAHPEAGINNVTTGGTP</sequence>
<protein>
    <recommendedName>
        <fullName evidence="1">Putative Flp pilus-assembly TadG-like N-terminal domain-containing protein</fullName>
    </recommendedName>
</protein>
<dbReference type="RefSeq" id="WP_071658393.1">
    <property type="nucleotide sequence ID" value="NZ_MLCF01000138.1"/>
</dbReference>
<accession>A0A1J7BQC6</accession>
<dbReference type="EMBL" id="MLCF01000138">
    <property type="protein sequence ID" value="OIV35649.1"/>
    <property type="molecule type" value="Genomic_DNA"/>
</dbReference>
<feature type="domain" description="Putative Flp pilus-assembly TadG-like N-terminal" evidence="1">
    <location>
        <begin position="13"/>
        <end position="58"/>
    </location>
</feature>
<dbReference type="AlphaFoldDB" id="A0A1J7BQC6"/>
<keyword evidence="3" id="KW-1185">Reference proteome</keyword>
<dbReference type="Proteomes" id="UP000243342">
    <property type="component" value="Unassembled WGS sequence"/>
</dbReference>
<name>A0A1J7BQC6_9ACTN</name>
<gene>
    <name evidence="2" type="ORF">BIV57_20445</name>
</gene>
<comment type="caution">
    <text evidence="2">The sequence shown here is derived from an EMBL/GenBank/DDBJ whole genome shotgun (WGS) entry which is preliminary data.</text>
</comment>
<proteinExistence type="predicted"/>
<evidence type="ECO:0000313" key="2">
    <source>
        <dbReference type="EMBL" id="OIV35649.1"/>
    </source>
</evidence>
<dbReference type="Pfam" id="PF13400">
    <property type="entry name" value="Tad"/>
    <property type="match status" value="1"/>
</dbReference>
<dbReference type="STRING" id="1428644.BIV57_20445"/>
<organism evidence="2 3">
    <name type="scientific">Mangrovactinospora gilvigrisea</name>
    <dbReference type="NCBI Taxonomy" id="1428644"/>
    <lineage>
        <taxon>Bacteria</taxon>
        <taxon>Bacillati</taxon>
        <taxon>Actinomycetota</taxon>
        <taxon>Actinomycetes</taxon>
        <taxon>Kitasatosporales</taxon>
        <taxon>Streptomycetaceae</taxon>
        <taxon>Mangrovactinospora</taxon>
    </lineage>
</organism>
<evidence type="ECO:0000259" key="1">
    <source>
        <dbReference type="Pfam" id="PF13400"/>
    </source>
</evidence>
<reference evidence="2 3" key="1">
    <citation type="submission" date="2016-10" db="EMBL/GenBank/DDBJ databases">
        <title>Genome sequence of Streptomyces gilvigriseus MUSC 26.</title>
        <authorList>
            <person name="Lee L.-H."/>
            <person name="Ser H.-L."/>
        </authorList>
    </citation>
    <scope>NUCLEOTIDE SEQUENCE [LARGE SCALE GENOMIC DNA]</scope>
    <source>
        <strain evidence="2 3">MUSC 26</strain>
    </source>
</reference>
<dbReference type="InterPro" id="IPR028087">
    <property type="entry name" value="Tad_N"/>
</dbReference>